<organism evidence="1 2">
    <name type="scientific">Halteria grandinella</name>
    <dbReference type="NCBI Taxonomy" id="5974"/>
    <lineage>
        <taxon>Eukaryota</taxon>
        <taxon>Sar</taxon>
        <taxon>Alveolata</taxon>
        <taxon>Ciliophora</taxon>
        <taxon>Intramacronucleata</taxon>
        <taxon>Spirotrichea</taxon>
        <taxon>Stichotrichia</taxon>
        <taxon>Sporadotrichida</taxon>
        <taxon>Halteriidae</taxon>
        <taxon>Halteria</taxon>
    </lineage>
</organism>
<dbReference type="EMBL" id="RRYP01021947">
    <property type="protein sequence ID" value="TNV72539.1"/>
    <property type="molecule type" value="Genomic_DNA"/>
</dbReference>
<proteinExistence type="predicted"/>
<sequence length="100" mass="11601">MSIQPFWKPANQQNDRIRQYISSKQSGAARQASNLIGRSQLIFRCTNFSLCRQFLFRMGTERNQSRYAHQTPIGALNFQIFVISIFASSQFLPLSYIIHI</sequence>
<name>A0A8J8ND80_HALGN</name>
<dbReference type="Proteomes" id="UP000785679">
    <property type="component" value="Unassembled WGS sequence"/>
</dbReference>
<reference evidence="1" key="1">
    <citation type="submission" date="2019-06" db="EMBL/GenBank/DDBJ databases">
        <authorList>
            <person name="Zheng W."/>
        </authorList>
    </citation>
    <scope>NUCLEOTIDE SEQUENCE</scope>
    <source>
        <strain evidence="1">QDHG01</strain>
    </source>
</reference>
<evidence type="ECO:0000313" key="2">
    <source>
        <dbReference type="Proteomes" id="UP000785679"/>
    </source>
</evidence>
<comment type="caution">
    <text evidence="1">The sequence shown here is derived from an EMBL/GenBank/DDBJ whole genome shotgun (WGS) entry which is preliminary data.</text>
</comment>
<dbReference type="AlphaFoldDB" id="A0A8J8ND80"/>
<gene>
    <name evidence="1" type="ORF">FGO68_gene8582</name>
</gene>
<protein>
    <submittedName>
        <fullName evidence="1">Uncharacterized protein</fullName>
    </submittedName>
</protein>
<keyword evidence="2" id="KW-1185">Reference proteome</keyword>
<accession>A0A8J8ND80</accession>
<evidence type="ECO:0000313" key="1">
    <source>
        <dbReference type="EMBL" id="TNV72539.1"/>
    </source>
</evidence>